<dbReference type="CDD" id="cd08422">
    <property type="entry name" value="PBP2_CrgA_like"/>
    <property type="match status" value="1"/>
</dbReference>
<keyword evidence="4" id="KW-0804">Transcription</keyword>
<dbReference type="GO" id="GO:0043565">
    <property type="term" value="F:sequence-specific DNA binding"/>
    <property type="evidence" value="ECO:0007669"/>
    <property type="project" value="TreeGrafter"/>
</dbReference>
<name>A0A0M7H8S3_9BORD</name>
<evidence type="ECO:0000256" key="1">
    <source>
        <dbReference type="ARBA" id="ARBA00009437"/>
    </source>
</evidence>
<dbReference type="Pfam" id="PF03466">
    <property type="entry name" value="LysR_substrate"/>
    <property type="match status" value="1"/>
</dbReference>
<dbReference type="Pfam" id="PF00126">
    <property type="entry name" value="HTH_1"/>
    <property type="match status" value="1"/>
</dbReference>
<dbReference type="GO" id="GO:0003700">
    <property type="term" value="F:DNA-binding transcription factor activity"/>
    <property type="evidence" value="ECO:0007669"/>
    <property type="project" value="InterPro"/>
</dbReference>
<proteinExistence type="inferred from homology"/>
<dbReference type="GO" id="GO:0006351">
    <property type="term" value="P:DNA-templated transcription"/>
    <property type="evidence" value="ECO:0007669"/>
    <property type="project" value="TreeGrafter"/>
</dbReference>
<dbReference type="PANTHER" id="PTHR30537">
    <property type="entry name" value="HTH-TYPE TRANSCRIPTIONAL REGULATOR"/>
    <property type="match status" value="1"/>
</dbReference>
<dbReference type="InterPro" id="IPR058163">
    <property type="entry name" value="LysR-type_TF_proteobact-type"/>
</dbReference>
<protein>
    <submittedName>
        <fullName evidence="6">D-malate degradation protein R</fullName>
    </submittedName>
</protein>
<dbReference type="PROSITE" id="PS50931">
    <property type="entry name" value="HTH_LYSR"/>
    <property type="match status" value="1"/>
</dbReference>
<dbReference type="Gene3D" id="3.40.190.290">
    <property type="match status" value="1"/>
</dbReference>
<evidence type="ECO:0000313" key="6">
    <source>
        <dbReference type="EMBL" id="CUJ05407.1"/>
    </source>
</evidence>
<dbReference type="SUPFAM" id="SSF46785">
    <property type="entry name" value="Winged helix' DNA-binding domain"/>
    <property type="match status" value="1"/>
</dbReference>
<dbReference type="InterPro" id="IPR036390">
    <property type="entry name" value="WH_DNA-bd_sf"/>
</dbReference>
<feature type="domain" description="HTH lysR-type" evidence="5">
    <location>
        <begin position="23"/>
        <end position="80"/>
    </location>
</feature>
<dbReference type="Proteomes" id="UP000053096">
    <property type="component" value="Unassembled WGS sequence"/>
</dbReference>
<gene>
    <name evidence="6" type="primary">dmlR_17</name>
    <name evidence="6" type="ORF">ERS370011_03527</name>
</gene>
<dbReference type="InterPro" id="IPR000847">
    <property type="entry name" value="LysR_HTH_N"/>
</dbReference>
<evidence type="ECO:0000313" key="7">
    <source>
        <dbReference type="Proteomes" id="UP000053096"/>
    </source>
</evidence>
<dbReference type="Gene3D" id="1.10.10.10">
    <property type="entry name" value="Winged helix-like DNA-binding domain superfamily/Winged helix DNA-binding domain"/>
    <property type="match status" value="1"/>
</dbReference>
<dbReference type="PANTHER" id="PTHR30537:SF5">
    <property type="entry name" value="HTH-TYPE TRANSCRIPTIONAL ACTIVATOR TTDR-RELATED"/>
    <property type="match status" value="1"/>
</dbReference>
<keyword evidence="2" id="KW-0805">Transcription regulation</keyword>
<evidence type="ECO:0000256" key="3">
    <source>
        <dbReference type="ARBA" id="ARBA00023125"/>
    </source>
</evidence>
<dbReference type="SUPFAM" id="SSF53850">
    <property type="entry name" value="Periplasmic binding protein-like II"/>
    <property type="match status" value="1"/>
</dbReference>
<reference evidence="6 7" key="1">
    <citation type="submission" date="2015-09" db="EMBL/GenBank/DDBJ databases">
        <authorList>
            <person name="Jackson K.R."/>
            <person name="Lunt B.L."/>
            <person name="Fisher J.N.B."/>
            <person name="Gardner A.V."/>
            <person name="Bailey M.E."/>
            <person name="Deus L.M."/>
            <person name="Earl A.S."/>
            <person name="Gibby P.D."/>
            <person name="Hartmann K.A."/>
            <person name="Liu J.E."/>
            <person name="Manci A.M."/>
            <person name="Nielsen D.A."/>
            <person name="Solomon M.B."/>
            <person name="Breakwell D.P."/>
            <person name="Burnett S.H."/>
            <person name="Grose J.H."/>
        </authorList>
    </citation>
    <scope>NUCLEOTIDE SEQUENCE [LARGE SCALE GENOMIC DNA]</scope>
    <source>
        <strain evidence="6 7">2789STDY5608636</strain>
    </source>
</reference>
<organism evidence="6 7">
    <name type="scientific">Bordetella pseudohinzii</name>
    <dbReference type="NCBI Taxonomy" id="1331258"/>
    <lineage>
        <taxon>Bacteria</taxon>
        <taxon>Pseudomonadati</taxon>
        <taxon>Pseudomonadota</taxon>
        <taxon>Betaproteobacteria</taxon>
        <taxon>Burkholderiales</taxon>
        <taxon>Alcaligenaceae</taxon>
        <taxon>Bordetella</taxon>
    </lineage>
</organism>
<dbReference type="InterPro" id="IPR036388">
    <property type="entry name" value="WH-like_DNA-bd_sf"/>
</dbReference>
<dbReference type="InterPro" id="IPR005119">
    <property type="entry name" value="LysR_subst-bd"/>
</dbReference>
<evidence type="ECO:0000256" key="4">
    <source>
        <dbReference type="ARBA" id="ARBA00023163"/>
    </source>
</evidence>
<keyword evidence="3" id="KW-0238">DNA-binding</keyword>
<evidence type="ECO:0000259" key="5">
    <source>
        <dbReference type="PROSITE" id="PS50931"/>
    </source>
</evidence>
<accession>A0A0M7H8S3</accession>
<comment type="similarity">
    <text evidence="1">Belongs to the LysR transcriptional regulatory family.</text>
</comment>
<evidence type="ECO:0000256" key="2">
    <source>
        <dbReference type="ARBA" id="ARBA00023015"/>
    </source>
</evidence>
<dbReference type="FunFam" id="1.10.10.10:FF:000001">
    <property type="entry name" value="LysR family transcriptional regulator"/>
    <property type="match status" value="1"/>
</dbReference>
<dbReference type="AlphaFoldDB" id="A0A0M7H8S3"/>
<sequence length="332" mass="37184">MENSGLATNQFFQKRNTGCGAMNTIECMEVFVEVAKGLSFSKAAERLGTSRSAITKKIAWLEAEFETQLLNRNTKRVSLTESGAVLLQNADLLAHAVKNLKDLVRSPVQRPSGRIRVGSPPSFGAVHLAPAVQAFLQTYPEVQVSLLIDDGRGDLIAENMDLSLRIAPRLRNSNQIAYKIAMVPQLLVATRQYLDAHGRPRRPKDLEQHNCLIHQLKAATGHWQFTGADGELHSVHVRGDFNANLGEAILRLAKGHHGISMHPSYMVDEDIRNGSLEVLLPDYRCEALDIYAIVQSKRYQPFKVRLFVDHLRGWFQAQDWSREAGRSSQARR</sequence>
<dbReference type="EMBL" id="CYTV01000011">
    <property type="protein sequence ID" value="CUJ05407.1"/>
    <property type="molecule type" value="Genomic_DNA"/>
</dbReference>